<dbReference type="AlphaFoldDB" id="U2P8G0"/>
<sequence>MILKEYINIQFTNTYVVIHTGYGGYKAPIMIEGKLSEIDLSNYEEKEVLAVSGRADLDGIHFWL</sequence>
<proteinExistence type="predicted"/>
<dbReference type="Proteomes" id="UP000016658">
    <property type="component" value="Unassembled WGS sequence"/>
</dbReference>
<accession>U2P8G0</accession>
<dbReference type="RefSeq" id="WP_035400684.1">
    <property type="nucleotide sequence ID" value="NZ_KI270975.1"/>
</dbReference>
<evidence type="ECO:0000313" key="1">
    <source>
        <dbReference type="EMBL" id="ERK46800.1"/>
    </source>
</evidence>
<name>U2P8G0_9FIRM</name>
<gene>
    <name evidence="1" type="ORF">HMPREF0367_00349</name>
</gene>
<comment type="caution">
    <text evidence="1">The sequence shown here is derived from an EMBL/GenBank/DDBJ whole genome shotgun (WGS) entry which is preliminary data.</text>
</comment>
<dbReference type="EMBL" id="AWVI01000018">
    <property type="protein sequence ID" value="ERK46800.1"/>
    <property type="molecule type" value="Genomic_DNA"/>
</dbReference>
<organism evidence="1 2">
    <name type="scientific">Faecalitalea cylindroides ATCC 27803</name>
    <dbReference type="NCBI Taxonomy" id="649755"/>
    <lineage>
        <taxon>Bacteria</taxon>
        <taxon>Bacillati</taxon>
        <taxon>Bacillota</taxon>
        <taxon>Erysipelotrichia</taxon>
        <taxon>Erysipelotrichales</taxon>
        <taxon>Erysipelotrichaceae</taxon>
        <taxon>Faecalitalea</taxon>
    </lineage>
</organism>
<evidence type="ECO:0000313" key="2">
    <source>
        <dbReference type="Proteomes" id="UP000016658"/>
    </source>
</evidence>
<dbReference type="HOGENOM" id="CLU_2861125_0_0_9"/>
<protein>
    <submittedName>
        <fullName evidence="1">Uncharacterized protein</fullName>
    </submittedName>
</protein>
<reference evidence="1 2" key="1">
    <citation type="submission" date="2013-06" db="EMBL/GenBank/DDBJ databases">
        <authorList>
            <person name="Weinstock G."/>
            <person name="Sodergren E."/>
            <person name="Lobos E.A."/>
            <person name="Fulton L."/>
            <person name="Fulton R."/>
            <person name="Courtney L."/>
            <person name="Fronick C."/>
            <person name="O'Laughlin M."/>
            <person name="Godfrey J."/>
            <person name="Wilson R.M."/>
            <person name="Miner T."/>
            <person name="Farmer C."/>
            <person name="Delehaunty K."/>
            <person name="Cordes M."/>
            <person name="Minx P."/>
            <person name="Tomlinson C."/>
            <person name="Chen J."/>
            <person name="Wollam A."/>
            <person name="Pepin K.H."/>
            <person name="Bhonagiri V."/>
            <person name="Zhang X."/>
            <person name="Warren W."/>
            <person name="Mitreva M."/>
            <person name="Mardis E.R."/>
            <person name="Wilson R.K."/>
        </authorList>
    </citation>
    <scope>NUCLEOTIDE SEQUENCE [LARGE SCALE GENOMIC DNA]</scope>
    <source>
        <strain evidence="1 2">ATCC 27803</strain>
    </source>
</reference>